<dbReference type="InterPro" id="IPR051531">
    <property type="entry name" value="N-acetyltransferase"/>
</dbReference>
<feature type="domain" description="N-acetyltransferase" evidence="1">
    <location>
        <begin position="7"/>
        <end position="166"/>
    </location>
</feature>
<evidence type="ECO:0000313" key="3">
    <source>
        <dbReference type="Proteomes" id="UP000681425"/>
    </source>
</evidence>
<gene>
    <name evidence="2" type="ORF">KFK14_04065</name>
</gene>
<evidence type="ECO:0000259" key="1">
    <source>
        <dbReference type="PROSITE" id="PS51186"/>
    </source>
</evidence>
<name>A0A975KCA0_9SPHN</name>
<accession>A0A975KCA0</accession>
<dbReference type="Gene3D" id="3.40.630.30">
    <property type="match status" value="1"/>
</dbReference>
<dbReference type="GO" id="GO:0016747">
    <property type="term" value="F:acyltransferase activity, transferring groups other than amino-acyl groups"/>
    <property type="evidence" value="ECO:0007669"/>
    <property type="project" value="InterPro"/>
</dbReference>
<proteinExistence type="predicted"/>
<dbReference type="KEGG" id="spph:KFK14_04065"/>
<dbReference type="SUPFAM" id="SSF55729">
    <property type="entry name" value="Acyl-CoA N-acyltransferases (Nat)"/>
    <property type="match status" value="1"/>
</dbReference>
<protein>
    <submittedName>
        <fullName evidence="2">GNAT family N-acetyltransferase</fullName>
    </submittedName>
</protein>
<dbReference type="Pfam" id="PF13302">
    <property type="entry name" value="Acetyltransf_3"/>
    <property type="match status" value="1"/>
</dbReference>
<dbReference type="PROSITE" id="PS51186">
    <property type="entry name" value="GNAT"/>
    <property type="match status" value="1"/>
</dbReference>
<dbReference type="Proteomes" id="UP000681425">
    <property type="component" value="Chromosome"/>
</dbReference>
<dbReference type="InterPro" id="IPR016181">
    <property type="entry name" value="Acyl_CoA_acyltransferase"/>
</dbReference>
<reference evidence="2" key="1">
    <citation type="submission" date="2021-04" db="EMBL/GenBank/DDBJ databases">
        <title>Isolation of p-tert-butylphenol degrading bacteria Sphingobium phenoxybenzoativorans Tas13 from active sludge.</title>
        <authorList>
            <person name="Li Y."/>
        </authorList>
    </citation>
    <scope>NUCLEOTIDE SEQUENCE</scope>
    <source>
        <strain evidence="2">Tas13</strain>
    </source>
</reference>
<dbReference type="InterPro" id="IPR000182">
    <property type="entry name" value="GNAT_dom"/>
</dbReference>
<sequence>MIETPRLLLRGWREADVEPWQAMCSDPEVMRHLGPPMTMDEAQAYVARMQKMQTDHGHCFWALEHRSTSTFLGFCGVKPGAAGTPIVDRVEIGWRMARPWWGAGYAREAAQASIDWVWANLDAQSIWAITTHDNRRSRGLMTRLGMARRDDLDFEHQALAENDPLRPHVTYEIERPA</sequence>
<keyword evidence="3" id="KW-1185">Reference proteome</keyword>
<dbReference type="EMBL" id="CP073910">
    <property type="protein sequence ID" value="QUT08103.1"/>
    <property type="molecule type" value="Genomic_DNA"/>
</dbReference>
<dbReference type="PANTHER" id="PTHR43792">
    <property type="entry name" value="GNAT FAMILY, PUTATIVE (AFU_ORTHOLOGUE AFUA_3G00765)-RELATED-RELATED"/>
    <property type="match status" value="1"/>
</dbReference>
<organism evidence="2 3">
    <name type="scientific">Sphingobium phenoxybenzoativorans</name>
    <dbReference type="NCBI Taxonomy" id="1592790"/>
    <lineage>
        <taxon>Bacteria</taxon>
        <taxon>Pseudomonadati</taxon>
        <taxon>Pseudomonadota</taxon>
        <taxon>Alphaproteobacteria</taxon>
        <taxon>Sphingomonadales</taxon>
        <taxon>Sphingomonadaceae</taxon>
        <taxon>Sphingobium</taxon>
    </lineage>
</organism>
<dbReference type="PANTHER" id="PTHR43792:SF1">
    <property type="entry name" value="N-ACETYLTRANSFERASE DOMAIN-CONTAINING PROTEIN"/>
    <property type="match status" value="1"/>
</dbReference>
<dbReference type="AlphaFoldDB" id="A0A975KCA0"/>
<evidence type="ECO:0000313" key="2">
    <source>
        <dbReference type="EMBL" id="QUT08103.1"/>
    </source>
</evidence>